<dbReference type="Gramene" id="OBART06G16290.1">
    <property type="protein sequence ID" value="OBART06G16290.1"/>
    <property type="gene ID" value="OBART06G16290"/>
</dbReference>
<name>A0A0D3GH53_9ORYZ</name>
<dbReference type="AlphaFoldDB" id="A0A0D3GH53"/>
<dbReference type="Proteomes" id="UP000026960">
    <property type="component" value="Chromosome 6"/>
</dbReference>
<keyword evidence="2" id="KW-1185">Reference proteome</keyword>
<sequence length="143" mass="15059">MGGPKLRPSSVDHNLGLGRSLVRVSPDASVVLGTAAQWDNERERLTVSTLHVPLPPRGAAESRMAVDGLDIRTKEEGHGVDSRWSGQRGGEYATASLAENDVGLPTGKADVTSVSLRRLTVTGTGTACFFILLPAGCHNPHHG</sequence>
<dbReference type="HOGENOM" id="CLU_1809365_0_0_1"/>
<evidence type="ECO:0000313" key="1">
    <source>
        <dbReference type="EnsemblPlants" id="OBART06G16290.1"/>
    </source>
</evidence>
<dbReference type="PaxDb" id="65489-OBART06G16290.1"/>
<accession>A0A0D3GH53</accession>
<protein>
    <submittedName>
        <fullName evidence="1">Uncharacterized protein</fullName>
    </submittedName>
</protein>
<proteinExistence type="predicted"/>
<reference evidence="1" key="2">
    <citation type="submission" date="2015-03" db="UniProtKB">
        <authorList>
            <consortium name="EnsemblPlants"/>
        </authorList>
    </citation>
    <scope>IDENTIFICATION</scope>
</reference>
<evidence type="ECO:0000313" key="2">
    <source>
        <dbReference type="Proteomes" id="UP000026960"/>
    </source>
</evidence>
<organism evidence="1">
    <name type="scientific">Oryza barthii</name>
    <dbReference type="NCBI Taxonomy" id="65489"/>
    <lineage>
        <taxon>Eukaryota</taxon>
        <taxon>Viridiplantae</taxon>
        <taxon>Streptophyta</taxon>
        <taxon>Embryophyta</taxon>
        <taxon>Tracheophyta</taxon>
        <taxon>Spermatophyta</taxon>
        <taxon>Magnoliopsida</taxon>
        <taxon>Liliopsida</taxon>
        <taxon>Poales</taxon>
        <taxon>Poaceae</taxon>
        <taxon>BOP clade</taxon>
        <taxon>Oryzoideae</taxon>
        <taxon>Oryzeae</taxon>
        <taxon>Oryzinae</taxon>
        <taxon>Oryza</taxon>
    </lineage>
</organism>
<reference evidence="1" key="1">
    <citation type="journal article" date="2009" name="Rice">
        <title>De Novo Next Generation Sequencing of Plant Genomes.</title>
        <authorList>
            <person name="Rounsley S."/>
            <person name="Marri P.R."/>
            <person name="Yu Y."/>
            <person name="He R."/>
            <person name="Sisneros N."/>
            <person name="Goicoechea J.L."/>
            <person name="Lee S.J."/>
            <person name="Angelova A."/>
            <person name="Kudrna D."/>
            <person name="Luo M."/>
            <person name="Affourtit J."/>
            <person name="Desany B."/>
            <person name="Knight J."/>
            <person name="Niazi F."/>
            <person name="Egholm M."/>
            <person name="Wing R.A."/>
        </authorList>
    </citation>
    <scope>NUCLEOTIDE SEQUENCE [LARGE SCALE GENOMIC DNA]</scope>
    <source>
        <strain evidence="1">cv. IRGC 105608</strain>
    </source>
</reference>
<dbReference type="EnsemblPlants" id="OBART06G16290.1">
    <property type="protein sequence ID" value="OBART06G16290.1"/>
    <property type="gene ID" value="OBART06G16290"/>
</dbReference>